<gene>
    <name evidence="1" type="ORF">BKK80_08595</name>
</gene>
<dbReference type="EMBL" id="CP017754">
    <property type="protein sequence ID" value="AOZ05869.1"/>
    <property type="molecule type" value="Genomic_DNA"/>
</dbReference>
<organism evidence="1 2">
    <name type="scientific">Cupriavidus malaysiensis</name>
    <dbReference type="NCBI Taxonomy" id="367825"/>
    <lineage>
        <taxon>Bacteria</taxon>
        <taxon>Pseudomonadati</taxon>
        <taxon>Pseudomonadota</taxon>
        <taxon>Betaproteobacteria</taxon>
        <taxon>Burkholderiales</taxon>
        <taxon>Burkholderiaceae</taxon>
        <taxon>Cupriavidus</taxon>
    </lineage>
</organism>
<proteinExistence type="predicted"/>
<evidence type="ECO:0000313" key="1">
    <source>
        <dbReference type="EMBL" id="AOZ05869.1"/>
    </source>
</evidence>
<name>A0ABN4TNZ5_9BURK</name>
<protein>
    <submittedName>
        <fullName evidence="1">Uncharacterized protein</fullName>
    </submittedName>
</protein>
<reference evidence="1 2" key="1">
    <citation type="submission" date="2016-10" db="EMBL/GenBank/DDBJ databases">
        <title>Complete genome sequences of three Cupriavidus strains isolated from various Malaysian environments.</title>
        <authorList>
            <person name="Abdullah A.A.-A."/>
            <person name="Shafie N.A.H."/>
            <person name="Lau N.S."/>
        </authorList>
    </citation>
    <scope>NUCLEOTIDE SEQUENCE [LARGE SCALE GENOMIC DNA]</scope>
    <source>
        <strain evidence="1 2">USMAA1020</strain>
    </source>
</reference>
<accession>A0ABN4TNZ5</accession>
<evidence type="ECO:0000313" key="2">
    <source>
        <dbReference type="Proteomes" id="UP000177515"/>
    </source>
</evidence>
<dbReference type="Proteomes" id="UP000177515">
    <property type="component" value="Chromosome 1"/>
</dbReference>
<sequence length="252" mass="27397">MNGQNVLLLAAPKTGASKLVNEKATAIMHTTQYMAIDNSVTVNEQCTQGSWSRVQVTDPDFLHDTHIGWVPSTALRKPQVDASGQRVFTEADFQFDKSTLPYKKTIIDGVNRIHRENSRCGDIDPSSASLSSTSTKAHPTFYVTCGKGTQVFNVFFTPQDVASRKPFEAPRNIDHGQAVALCEGYAKSHAAHPSTVDFSRVLDVAVSDGANGNTRVTSTFTAKNSFNLKLKYNIACLLNASGLIEAQISEAR</sequence>
<keyword evidence="2" id="KW-1185">Reference proteome</keyword>